<keyword evidence="5" id="KW-0811">Translocation</keyword>
<feature type="transmembrane region" description="Helical" evidence="5">
    <location>
        <begin position="220"/>
        <end position="236"/>
    </location>
</feature>
<dbReference type="InterPro" id="IPR002033">
    <property type="entry name" value="TatC"/>
</dbReference>
<dbReference type="EMBL" id="JABJNZ010000027">
    <property type="protein sequence ID" value="MBT4870303.1"/>
    <property type="molecule type" value="Genomic_DNA"/>
</dbReference>
<dbReference type="GO" id="GO:0009977">
    <property type="term" value="F:proton motive force dependent protein transmembrane transporter activity"/>
    <property type="evidence" value="ECO:0007669"/>
    <property type="project" value="TreeGrafter"/>
</dbReference>
<keyword evidence="5" id="KW-1003">Cell membrane</keyword>
<dbReference type="Proteomes" id="UP000722459">
    <property type="component" value="Unassembled WGS sequence"/>
</dbReference>
<dbReference type="AlphaFoldDB" id="A0A8T5GE49"/>
<feature type="transmembrane region" description="Helical" evidence="5">
    <location>
        <begin position="186"/>
        <end position="208"/>
    </location>
</feature>
<reference evidence="6" key="1">
    <citation type="journal article" date="2021" name="ISME J.">
        <title>Mercury methylation by metabolically versatile and cosmopolitan marine bacteria.</title>
        <authorList>
            <person name="Lin H."/>
            <person name="Ascher D.B."/>
            <person name="Myung Y."/>
            <person name="Lamborg C.H."/>
            <person name="Hallam S.J."/>
            <person name="Gionfriddo C.M."/>
            <person name="Holt K.E."/>
            <person name="Moreau J.W."/>
        </authorList>
    </citation>
    <scope>NUCLEOTIDE SEQUENCE</scope>
    <source>
        <strain evidence="6">SI075_bin30</strain>
    </source>
</reference>
<sequence length="271" mass="30214">MAAKKESVEISDQATEAITDAGEKIANTIGTVFTDERMEFIKDLFFQLKGPLKRILAMFIVFLCVGAFFSIQIVEFFKSLLPEGIMLVAFSPVEVFFSIIWVVIAFAAVFTFPLILVELLRFISPALYDNERKLLTRVFPISLFLFIVGAIFGVSIMAFFGLIFFADFGVTYGIQNLWSLGGLINTMAMVAIGFGIAFQLPIIVTFLVKQKIVELAQFKAVRLHIIVALLIISAVLTPPDIISQILMAVPLYLLFEGTLLYLKVSNKDKEV</sequence>
<comment type="similarity">
    <text evidence="5">Belongs to the TatC family.</text>
</comment>
<keyword evidence="5" id="KW-0653">Protein transport</keyword>
<keyword evidence="5" id="KW-0813">Transport</keyword>
<keyword evidence="2 5" id="KW-0812">Transmembrane</keyword>
<feature type="transmembrane region" description="Helical" evidence="5">
    <location>
        <begin position="95"/>
        <end position="117"/>
    </location>
</feature>
<feature type="transmembrane region" description="Helical" evidence="5">
    <location>
        <begin position="138"/>
        <end position="166"/>
    </location>
</feature>
<keyword evidence="4 5" id="KW-0472">Membrane</keyword>
<accession>A0A8T5GE49</accession>
<evidence type="ECO:0000256" key="4">
    <source>
        <dbReference type="ARBA" id="ARBA00023136"/>
    </source>
</evidence>
<evidence type="ECO:0000313" key="7">
    <source>
        <dbReference type="Proteomes" id="UP000722459"/>
    </source>
</evidence>
<feature type="transmembrane region" description="Helical" evidence="5">
    <location>
        <begin position="242"/>
        <end position="262"/>
    </location>
</feature>
<name>A0A8T5GE49_9ARCH</name>
<comment type="function">
    <text evidence="5">Part of the twin-arginine translocation (Tat) system that transports large folded proteins containing a characteristic twin-arginine motif in their signal peptide across membranes.</text>
</comment>
<dbReference type="PANTHER" id="PTHR30371">
    <property type="entry name" value="SEC-INDEPENDENT PROTEIN TRANSLOCASE PROTEIN TATC"/>
    <property type="match status" value="1"/>
</dbReference>
<comment type="subunit">
    <text evidence="5">Forms a complex with TatA.</text>
</comment>
<proteinExistence type="inferred from homology"/>
<gene>
    <name evidence="5" type="primary">tatC</name>
    <name evidence="6" type="ORF">HON47_01920</name>
</gene>
<evidence type="ECO:0000256" key="5">
    <source>
        <dbReference type="HAMAP-Rule" id="MF_00902"/>
    </source>
</evidence>
<dbReference type="Pfam" id="PF00902">
    <property type="entry name" value="TatC"/>
    <property type="match status" value="1"/>
</dbReference>
<evidence type="ECO:0000256" key="2">
    <source>
        <dbReference type="ARBA" id="ARBA00022692"/>
    </source>
</evidence>
<dbReference type="GO" id="GO:0033281">
    <property type="term" value="C:TAT protein transport complex"/>
    <property type="evidence" value="ECO:0007669"/>
    <property type="project" value="UniProtKB-UniRule"/>
</dbReference>
<comment type="caution">
    <text evidence="6">The sequence shown here is derived from an EMBL/GenBank/DDBJ whole genome shotgun (WGS) entry which is preliminary data.</text>
</comment>
<dbReference type="GO" id="GO:0043953">
    <property type="term" value="P:protein transport by the Tat complex"/>
    <property type="evidence" value="ECO:0007669"/>
    <property type="project" value="UniProtKB-UniRule"/>
</dbReference>
<dbReference type="PANTHER" id="PTHR30371:SF0">
    <property type="entry name" value="SEC-INDEPENDENT PROTEIN TRANSLOCASE PROTEIN TATC, CHLOROPLASTIC-RELATED"/>
    <property type="match status" value="1"/>
</dbReference>
<evidence type="ECO:0000313" key="6">
    <source>
        <dbReference type="EMBL" id="MBT4870303.1"/>
    </source>
</evidence>
<dbReference type="HAMAP" id="MF_00902">
    <property type="entry name" value="TatC"/>
    <property type="match status" value="1"/>
</dbReference>
<organism evidence="6 7">
    <name type="scientific">Candidatus Iainarchaeum sp</name>
    <dbReference type="NCBI Taxonomy" id="3101447"/>
    <lineage>
        <taxon>Archaea</taxon>
        <taxon>Candidatus Iainarchaeota</taxon>
        <taxon>Candidatus Iainarchaeia</taxon>
        <taxon>Candidatus Iainarchaeales</taxon>
        <taxon>Candidatus Iainarchaeaceae</taxon>
        <taxon>Candidatus Iainarchaeum</taxon>
    </lineage>
</organism>
<feature type="transmembrane region" description="Helical" evidence="5">
    <location>
        <begin position="55"/>
        <end position="75"/>
    </location>
</feature>
<evidence type="ECO:0000256" key="1">
    <source>
        <dbReference type="ARBA" id="ARBA00004141"/>
    </source>
</evidence>
<evidence type="ECO:0000256" key="3">
    <source>
        <dbReference type="ARBA" id="ARBA00022989"/>
    </source>
</evidence>
<keyword evidence="3 5" id="KW-1133">Transmembrane helix</keyword>
<comment type="subcellular location">
    <subcellularLocation>
        <location evidence="5">Cell membrane</location>
        <topology evidence="5">Multi-pass membrane protein</topology>
    </subcellularLocation>
    <subcellularLocation>
        <location evidence="1">Membrane</location>
        <topology evidence="1">Multi-pass membrane protein</topology>
    </subcellularLocation>
</comment>
<protein>
    <recommendedName>
        <fullName evidence="5">Sec-independent protein translocase protein TatC</fullName>
    </recommendedName>
</protein>
<dbReference type="PRINTS" id="PR01840">
    <property type="entry name" value="TATCFAMILY"/>
</dbReference>
<dbReference type="GO" id="GO:0065002">
    <property type="term" value="P:intracellular protein transmembrane transport"/>
    <property type="evidence" value="ECO:0007669"/>
    <property type="project" value="TreeGrafter"/>
</dbReference>